<dbReference type="GO" id="GO:0043190">
    <property type="term" value="C:ATP-binding cassette (ABC) transporter complex"/>
    <property type="evidence" value="ECO:0007669"/>
    <property type="project" value="InterPro"/>
</dbReference>
<dbReference type="InterPro" id="IPR000914">
    <property type="entry name" value="SBP_5_dom"/>
</dbReference>
<keyword evidence="4 6" id="KW-0732">Signal</keyword>
<feature type="transmembrane region" description="Helical" evidence="5">
    <location>
        <begin position="568"/>
        <end position="590"/>
    </location>
</feature>
<reference evidence="9" key="1">
    <citation type="submission" date="2019-04" db="EMBL/GenBank/DDBJ databases">
        <title>Draft genome sequence of Pseudonocardiaceae bacterium SL3-2-4.</title>
        <authorList>
            <person name="Ningsih F."/>
            <person name="Yokota A."/>
            <person name="Sakai Y."/>
            <person name="Nanatani K."/>
            <person name="Yabe S."/>
            <person name="Oetari A."/>
            <person name="Sjamsuridzal W."/>
        </authorList>
    </citation>
    <scope>NUCLEOTIDE SEQUENCE [LARGE SCALE GENOMIC DNA]</scope>
    <source>
        <strain evidence="9">SL3-2-4</strain>
    </source>
</reference>
<dbReference type="PANTHER" id="PTHR30290:SF10">
    <property type="entry name" value="PERIPLASMIC OLIGOPEPTIDE-BINDING PROTEIN-RELATED"/>
    <property type="match status" value="1"/>
</dbReference>
<dbReference type="AlphaFoldDB" id="A0A4D4IVX0"/>
<evidence type="ECO:0000256" key="6">
    <source>
        <dbReference type="SAM" id="SignalP"/>
    </source>
</evidence>
<dbReference type="PIRSF" id="PIRSF002741">
    <property type="entry name" value="MppA"/>
    <property type="match status" value="1"/>
</dbReference>
<evidence type="ECO:0000256" key="5">
    <source>
        <dbReference type="SAM" id="Phobius"/>
    </source>
</evidence>
<dbReference type="EMBL" id="BJFL01000001">
    <property type="protein sequence ID" value="GDY28495.1"/>
    <property type="molecule type" value="Genomic_DNA"/>
</dbReference>
<dbReference type="InterPro" id="IPR030678">
    <property type="entry name" value="Peptide/Ni-bd"/>
</dbReference>
<dbReference type="Gene3D" id="3.40.190.10">
    <property type="entry name" value="Periplasmic binding protein-like II"/>
    <property type="match status" value="1"/>
</dbReference>
<dbReference type="PANTHER" id="PTHR30290">
    <property type="entry name" value="PERIPLASMIC BINDING COMPONENT OF ABC TRANSPORTER"/>
    <property type="match status" value="1"/>
</dbReference>
<evidence type="ECO:0000313" key="8">
    <source>
        <dbReference type="EMBL" id="GDY28495.1"/>
    </source>
</evidence>
<comment type="subcellular location">
    <subcellularLocation>
        <location evidence="1">Cell envelope</location>
    </subcellularLocation>
</comment>
<keyword evidence="5" id="KW-0812">Transmembrane</keyword>
<dbReference type="GO" id="GO:0042597">
    <property type="term" value="C:periplasmic space"/>
    <property type="evidence" value="ECO:0007669"/>
    <property type="project" value="UniProtKB-ARBA"/>
</dbReference>
<dbReference type="GO" id="GO:1904680">
    <property type="term" value="F:peptide transmembrane transporter activity"/>
    <property type="evidence" value="ECO:0007669"/>
    <property type="project" value="TreeGrafter"/>
</dbReference>
<dbReference type="Proteomes" id="UP000298860">
    <property type="component" value="Unassembled WGS sequence"/>
</dbReference>
<evidence type="ECO:0000256" key="1">
    <source>
        <dbReference type="ARBA" id="ARBA00004196"/>
    </source>
</evidence>
<feature type="chain" id="PRO_5039510551" evidence="6">
    <location>
        <begin position="20"/>
        <end position="601"/>
    </location>
</feature>
<gene>
    <name evidence="8" type="ORF">GTS_01280</name>
</gene>
<name>A0A4D4IVX0_9PSEU</name>
<proteinExistence type="inferred from homology"/>
<accession>A0A4D4IVX0</accession>
<organism evidence="8 9">
    <name type="scientific">Gandjariella thermophila</name>
    <dbReference type="NCBI Taxonomy" id="1931992"/>
    <lineage>
        <taxon>Bacteria</taxon>
        <taxon>Bacillati</taxon>
        <taxon>Actinomycetota</taxon>
        <taxon>Actinomycetes</taxon>
        <taxon>Pseudonocardiales</taxon>
        <taxon>Pseudonocardiaceae</taxon>
        <taxon>Gandjariella</taxon>
    </lineage>
</organism>
<dbReference type="GO" id="GO:0015833">
    <property type="term" value="P:peptide transport"/>
    <property type="evidence" value="ECO:0007669"/>
    <property type="project" value="TreeGrafter"/>
</dbReference>
<keyword evidence="9" id="KW-1185">Reference proteome</keyword>
<evidence type="ECO:0000259" key="7">
    <source>
        <dbReference type="Pfam" id="PF00496"/>
    </source>
</evidence>
<keyword evidence="5" id="KW-1133">Transmembrane helix</keyword>
<evidence type="ECO:0000256" key="4">
    <source>
        <dbReference type="ARBA" id="ARBA00022729"/>
    </source>
</evidence>
<feature type="domain" description="Solute-binding protein family 5" evidence="7">
    <location>
        <begin position="80"/>
        <end position="454"/>
    </location>
</feature>
<keyword evidence="5" id="KW-0472">Membrane</keyword>
<keyword evidence="3" id="KW-0813">Transport</keyword>
<feature type="signal peptide" evidence="6">
    <location>
        <begin position="1"/>
        <end position="19"/>
    </location>
</feature>
<evidence type="ECO:0000256" key="2">
    <source>
        <dbReference type="ARBA" id="ARBA00005695"/>
    </source>
</evidence>
<evidence type="ECO:0000313" key="9">
    <source>
        <dbReference type="Proteomes" id="UP000298860"/>
    </source>
</evidence>
<comment type="similarity">
    <text evidence="2">Belongs to the bacterial solute-binding protein 5 family.</text>
</comment>
<dbReference type="Pfam" id="PF00496">
    <property type="entry name" value="SBP_bac_5"/>
    <property type="match status" value="1"/>
</dbReference>
<dbReference type="SUPFAM" id="SSF53850">
    <property type="entry name" value="Periplasmic binding protein-like II"/>
    <property type="match status" value="1"/>
</dbReference>
<evidence type="ECO:0000256" key="3">
    <source>
        <dbReference type="ARBA" id="ARBA00022448"/>
    </source>
</evidence>
<sequence length="601" mass="65375">MRPWGTFAGMVGAVAVALAAVTAPTGQPPAHAEQGAALRVALTTDVDSLNPFLATLAASTELGRLMYEFLTTYSAKDQSPVPALAERWTTAPDNLTWTFTIRSGAVWSDGVPITARDVAYTFNLMLTNPVARTANGNFVANFDSVSAPDDRTVLIRTKTPQATMLALDVPIVPEHVWSKVTDLAGYANDTTPVVGSGPFVLADYKPNQYIKLTANKKYWRGPAKIDELDFVSYKNADAAVQALRKGEVDLVNRLTPDQFDGLRGQTNIAVHKAQGRRFTELLLNPGAATRTGEPIGDGHPALRDVRVRRAIAQAIDVRTLVDKVFAGYAEPGSGYIPSVFQSYHWEPPAGTARRFDLAAAGRALDEAGYPRGPDGIRRGADGRPLALRLVGHNNVSSDAQVADYLKRWLADIGIAVDVQMLSGNRLNEVTAAGDYDMAFSGWGVNPDPDAVLGLQTCGQRPGPDGKGGTTDSFFCDPVYDDLYRRQLAEFDPVKRADLVRQMQQRFYDQVPAVILFYQDALEAYRADRFSGFPVQPDPGGVIREQNGYWGYYGAQPVAGADSGGSRDLWAVLLRFGVPLVVVGGVALYGYRRRRSREDDRE</sequence>
<dbReference type="Gene3D" id="3.10.105.10">
    <property type="entry name" value="Dipeptide-binding Protein, Domain 3"/>
    <property type="match status" value="1"/>
</dbReference>
<dbReference type="GO" id="GO:0030313">
    <property type="term" value="C:cell envelope"/>
    <property type="evidence" value="ECO:0007669"/>
    <property type="project" value="UniProtKB-SubCell"/>
</dbReference>
<dbReference type="InterPro" id="IPR039424">
    <property type="entry name" value="SBP_5"/>
</dbReference>
<comment type="caution">
    <text evidence="8">The sequence shown here is derived from an EMBL/GenBank/DDBJ whole genome shotgun (WGS) entry which is preliminary data.</text>
</comment>
<protein>
    <submittedName>
        <fullName evidence="8">Peptide ABC transporter substrate-binding protein</fullName>
    </submittedName>
</protein>
<dbReference type="CDD" id="cd00995">
    <property type="entry name" value="PBP2_NikA_DppA_OppA_like"/>
    <property type="match status" value="1"/>
</dbReference>